<evidence type="ECO:0000256" key="1">
    <source>
        <dbReference type="ARBA" id="ARBA00001946"/>
    </source>
</evidence>
<feature type="domain" description="VRR-NUC" evidence="5">
    <location>
        <begin position="29"/>
        <end position="134"/>
    </location>
</feature>
<reference evidence="6 7" key="1">
    <citation type="submission" date="2023-04" db="EMBL/GenBank/DDBJ databases">
        <title>A long-awaited taxogenomic arrangement of the family Halomonadaceae.</title>
        <authorList>
            <person name="De La Haba R."/>
            <person name="Chuvochina M."/>
            <person name="Wittouck S."/>
            <person name="Arahal D.R."/>
            <person name="Sanchez-Porro C."/>
            <person name="Hugenholtz P."/>
            <person name="Ventosa A."/>
        </authorList>
    </citation>
    <scope>NUCLEOTIDE SEQUENCE [LARGE SCALE GENOMIC DNA]</scope>
    <source>
        <strain evidence="6 7">DSM 23530</strain>
    </source>
</reference>
<dbReference type="EMBL" id="JARWAK010000008">
    <property type="protein sequence ID" value="MDR5867283.1"/>
    <property type="molecule type" value="Genomic_DNA"/>
</dbReference>
<keyword evidence="3" id="KW-0378">Hydrolase</keyword>
<sequence length="186" mass="20966">MSWRDYGRAPGRRRKTRADGKPRRKLVDWEGQEQAVLIRWLLGEKMRGTAVGELYDATYHVPNGGYRLGKEAGRMKAQGVKAGVSDLVIRQARGGWHGLYLEFKAAPPRDAALADSQHEWLDDSEYEGYCPALARGFEEAQAVLREYASWPRTLIVGWRWELENGTDWRRGDDDGDGSTGADRGEG</sequence>
<feature type="region of interest" description="Disordered" evidence="4">
    <location>
        <begin position="167"/>
        <end position="186"/>
    </location>
</feature>
<evidence type="ECO:0000313" key="7">
    <source>
        <dbReference type="Proteomes" id="UP001264519"/>
    </source>
</evidence>
<evidence type="ECO:0000256" key="3">
    <source>
        <dbReference type="ARBA" id="ARBA00022801"/>
    </source>
</evidence>
<feature type="region of interest" description="Disordered" evidence="4">
    <location>
        <begin position="1"/>
        <end position="24"/>
    </location>
</feature>
<organism evidence="6 7">
    <name type="scientific">Halomonas koreensis</name>
    <dbReference type="NCBI Taxonomy" id="245385"/>
    <lineage>
        <taxon>Bacteria</taxon>
        <taxon>Pseudomonadati</taxon>
        <taxon>Pseudomonadota</taxon>
        <taxon>Gammaproteobacteria</taxon>
        <taxon>Oceanospirillales</taxon>
        <taxon>Halomonadaceae</taxon>
        <taxon>Halomonas</taxon>
    </lineage>
</organism>
<dbReference type="Gene3D" id="3.40.1350.10">
    <property type="match status" value="1"/>
</dbReference>
<accession>A0ABU1G2W1</accession>
<name>A0ABU1G2W1_9GAMM</name>
<dbReference type="InterPro" id="IPR014883">
    <property type="entry name" value="VRR_NUC"/>
</dbReference>
<keyword evidence="7" id="KW-1185">Reference proteome</keyword>
<dbReference type="InterPro" id="IPR011856">
    <property type="entry name" value="tRNA_endonuc-like_dom_sf"/>
</dbReference>
<gene>
    <name evidence="6" type="ORF">QC818_10820</name>
</gene>
<evidence type="ECO:0000256" key="2">
    <source>
        <dbReference type="ARBA" id="ARBA00022722"/>
    </source>
</evidence>
<evidence type="ECO:0000256" key="4">
    <source>
        <dbReference type="SAM" id="MobiDB-lite"/>
    </source>
</evidence>
<proteinExistence type="predicted"/>
<evidence type="ECO:0000259" key="5">
    <source>
        <dbReference type="Pfam" id="PF08774"/>
    </source>
</evidence>
<comment type="caution">
    <text evidence="6">The sequence shown here is derived from an EMBL/GenBank/DDBJ whole genome shotgun (WGS) entry which is preliminary data.</text>
</comment>
<dbReference type="Proteomes" id="UP001264519">
    <property type="component" value="Unassembled WGS sequence"/>
</dbReference>
<comment type="cofactor">
    <cofactor evidence="1">
        <name>Mg(2+)</name>
        <dbReference type="ChEBI" id="CHEBI:18420"/>
    </cofactor>
</comment>
<evidence type="ECO:0000313" key="6">
    <source>
        <dbReference type="EMBL" id="MDR5867283.1"/>
    </source>
</evidence>
<dbReference type="Pfam" id="PF08774">
    <property type="entry name" value="VRR_NUC"/>
    <property type="match status" value="1"/>
</dbReference>
<protein>
    <submittedName>
        <fullName evidence="6">VRR-NUC domain-containing protein</fullName>
    </submittedName>
</protein>
<keyword evidence="2" id="KW-0540">Nuclease</keyword>
<dbReference type="RefSeq" id="WP_309652876.1">
    <property type="nucleotide sequence ID" value="NZ_JARWAK010000008.1"/>
</dbReference>